<dbReference type="Pfam" id="PF02156">
    <property type="entry name" value="Glyco_hydro_26"/>
    <property type="match status" value="1"/>
</dbReference>
<evidence type="ECO:0000313" key="6">
    <source>
        <dbReference type="EMBL" id="MFD1929328.1"/>
    </source>
</evidence>
<dbReference type="Gene3D" id="3.30.457.10">
    <property type="entry name" value="Copper amine oxidase-like, N-terminal domain"/>
    <property type="match status" value="1"/>
</dbReference>
<accession>A0ABW4SIH8</accession>
<dbReference type="SUPFAM" id="SSF51445">
    <property type="entry name" value="(Trans)glycosidases"/>
    <property type="match status" value="1"/>
</dbReference>
<dbReference type="InterPro" id="IPR017853">
    <property type="entry name" value="GH"/>
</dbReference>
<organism evidence="6 7">
    <name type="scientific">Sporosarcina siberiensis</name>
    <dbReference type="NCBI Taxonomy" id="1365606"/>
    <lineage>
        <taxon>Bacteria</taxon>
        <taxon>Bacillati</taxon>
        <taxon>Bacillota</taxon>
        <taxon>Bacilli</taxon>
        <taxon>Bacillales</taxon>
        <taxon>Caryophanaceae</taxon>
        <taxon>Sporosarcina</taxon>
    </lineage>
</organism>
<keyword evidence="2 4" id="KW-0378">Hydrolase</keyword>
<evidence type="ECO:0000256" key="2">
    <source>
        <dbReference type="ARBA" id="ARBA00022801"/>
    </source>
</evidence>
<protein>
    <submittedName>
        <fullName evidence="6">Stalk domain-containing protein</fullName>
    </submittedName>
</protein>
<proteinExistence type="inferred from homology"/>
<evidence type="ECO:0000256" key="3">
    <source>
        <dbReference type="ARBA" id="ARBA00023295"/>
    </source>
</evidence>
<dbReference type="SUPFAM" id="SSF48452">
    <property type="entry name" value="TPR-like"/>
    <property type="match status" value="1"/>
</dbReference>
<keyword evidence="3 4" id="KW-0326">Glycosidase</keyword>
<dbReference type="Proteomes" id="UP001597218">
    <property type="component" value="Unassembled WGS sequence"/>
</dbReference>
<evidence type="ECO:0000313" key="7">
    <source>
        <dbReference type="Proteomes" id="UP001597218"/>
    </source>
</evidence>
<dbReference type="InterPro" id="IPR036582">
    <property type="entry name" value="Mao_N_sf"/>
</dbReference>
<dbReference type="PROSITE" id="PS51764">
    <property type="entry name" value="GH26"/>
    <property type="match status" value="1"/>
</dbReference>
<feature type="domain" description="GH26" evidence="5">
    <location>
        <begin position="83"/>
        <end position="415"/>
    </location>
</feature>
<evidence type="ECO:0000256" key="4">
    <source>
        <dbReference type="PROSITE-ProRule" id="PRU01100"/>
    </source>
</evidence>
<dbReference type="Gene3D" id="3.20.20.80">
    <property type="entry name" value="Glycosidases"/>
    <property type="match status" value="1"/>
</dbReference>
<dbReference type="Gene3D" id="1.25.40.10">
    <property type="entry name" value="Tetratricopeptide repeat domain"/>
    <property type="match status" value="1"/>
</dbReference>
<dbReference type="PANTHER" id="PTHR40079:SF4">
    <property type="entry name" value="GH26 DOMAIN-CONTAINING PROTEIN-RELATED"/>
    <property type="match status" value="1"/>
</dbReference>
<feature type="active site" description="Nucleophile" evidence="4">
    <location>
        <position position="342"/>
    </location>
</feature>
<comment type="caution">
    <text evidence="6">The sequence shown here is derived from an EMBL/GenBank/DDBJ whole genome shotgun (WGS) entry which is preliminary data.</text>
</comment>
<dbReference type="Gene3D" id="2.60.40.10">
    <property type="entry name" value="Immunoglobulins"/>
    <property type="match status" value="1"/>
</dbReference>
<reference evidence="7" key="1">
    <citation type="journal article" date="2019" name="Int. J. Syst. Evol. Microbiol.">
        <title>The Global Catalogue of Microorganisms (GCM) 10K type strain sequencing project: providing services to taxonomists for standard genome sequencing and annotation.</title>
        <authorList>
            <consortium name="The Broad Institute Genomics Platform"/>
            <consortium name="The Broad Institute Genome Sequencing Center for Infectious Disease"/>
            <person name="Wu L."/>
            <person name="Ma J."/>
        </authorList>
    </citation>
    <scope>NUCLEOTIDE SEQUENCE [LARGE SCALE GENOMIC DNA]</scope>
    <source>
        <strain evidence="7">CGMCC 4.7177</strain>
    </source>
</reference>
<gene>
    <name evidence="6" type="ORF">ACFSFY_14900</name>
</gene>
<dbReference type="EMBL" id="JBHUGI010000034">
    <property type="protein sequence ID" value="MFD1929328.1"/>
    <property type="molecule type" value="Genomic_DNA"/>
</dbReference>
<dbReference type="InterPro" id="IPR000805">
    <property type="entry name" value="Glyco_hydro_26"/>
</dbReference>
<keyword evidence="7" id="KW-1185">Reference proteome</keyword>
<dbReference type="InterPro" id="IPR012854">
    <property type="entry name" value="Cu_amine_oxidase-like_N"/>
</dbReference>
<dbReference type="SUPFAM" id="SSF55383">
    <property type="entry name" value="Copper amine oxidase, domain N"/>
    <property type="match status" value="1"/>
</dbReference>
<dbReference type="InterPro" id="IPR013783">
    <property type="entry name" value="Ig-like_fold"/>
</dbReference>
<dbReference type="InterPro" id="IPR011990">
    <property type="entry name" value="TPR-like_helical_dom_sf"/>
</dbReference>
<comment type="similarity">
    <text evidence="1 4">Belongs to the glycosyl hydrolase 26 family.</text>
</comment>
<sequence length="659" mass="74902">MKNKNKLILVFILAIMFSTFSLPEKSYASEWKFFTQGVKLMEKGNYAGAIIEFKKATEISSKASTYRKLAISYEKTKQYQKAAETYYLEAEIYRSLGDMDTYQAVKNIGDALNTEIKLYTNQDIQLPKQELGKYEPERGMYVGAYIELGGLLGNYVDKYTNFNKLTKKKHAVYFTYHNYGTAFPTKFANEVKQAGGAIQLALEPNKGLNEVQDNEYLRKFAREAKASGVPIFLRFASEMNGPWVAWHDNPAQYKKKFALVHKIMKEEAPNVAMAWVPNSVPFNNIDDYYPGDEFVDWVGLNLYSVPFFNGDSSQPAEHVNPLDLIDEFYNKYATKKPMMIGEYAASHFTSVGNQDVTQFGITKMKMFYTGLKMKYPKVKSIHWFNVDTINGQYIKEDRRLNNFDLLKNTSMLSAYTQTLNDAYYLSNVVNGPLVGQDEKKPKISVPLEQNTTLYHSVDGSGFVKTYDPKISKVVYLLNGSKLSESKEYPYQFSLEHHKLRSGSNKFTAIVYDSKGREAGRKEVSFKKGPHITKAKKNSLNLFVDDITVFDEEGALQLLAPVYEKNGRSLVPLRFISETIGASVGWDKKKKQIAISSGDKKIVLTEGSKVVYVNNEKRTIDVPAEIRNGTTFVPIRFITEVLGAVVDYDRKTNGIEISFH</sequence>
<dbReference type="Pfam" id="PF07833">
    <property type="entry name" value="Cu_amine_oxidN1"/>
    <property type="match status" value="1"/>
</dbReference>
<dbReference type="PANTHER" id="PTHR40079">
    <property type="entry name" value="MANNAN ENDO-1,4-BETA-MANNOSIDASE E-RELATED"/>
    <property type="match status" value="1"/>
</dbReference>
<evidence type="ECO:0000256" key="1">
    <source>
        <dbReference type="ARBA" id="ARBA00007754"/>
    </source>
</evidence>
<evidence type="ECO:0000259" key="5">
    <source>
        <dbReference type="PROSITE" id="PS51764"/>
    </source>
</evidence>
<dbReference type="RefSeq" id="WP_381539371.1">
    <property type="nucleotide sequence ID" value="NZ_JBHUGI010000034.1"/>
</dbReference>
<name>A0ABW4SIH8_9BACL</name>
<feature type="active site" description="Proton donor" evidence="4">
    <location>
        <position position="238"/>
    </location>
</feature>
<dbReference type="InterPro" id="IPR022790">
    <property type="entry name" value="GH26_dom"/>
</dbReference>